<dbReference type="InterPro" id="IPR050963">
    <property type="entry name" value="Sirohydro_Cobaltochel/CbiX"/>
</dbReference>
<dbReference type="Proteomes" id="UP000199729">
    <property type="component" value="Chromosome"/>
</dbReference>
<keyword evidence="4" id="KW-1185">Reference proteome</keyword>
<dbReference type="PANTHER" id="PTHR33542:SF3">
    <property type="entry name" value="SIROHYDROCHLORIN FERROCHELATASE, CHLOROPLASTIC"/>
    <property type="match status" value="1"/>
</dbReference>
<organism evidence="3 4">
    <name type="scientific">Vitreoscilla filiformis</name>
    <dbReference type="NCBI Taxonomy" id="63"/>
    <lineage>
        <taxon>Bacteria</taxon>
        <taxon>Pseudomonadati</taxon>
        <taxon>Pseudomonadota</taxon>
        <taxon>Betaproteobacteria</taxon>
        <taxon>Neisseriales</taxon>
        <taxon>Neisseriaceae</taxon>
        <taxon>Vitreoscilla</taxon>
    </lineage>
</organism>
<dbReference type="EMBL" id="CP022423">
    <property type="protein sequence ID" value="ASM78527.1"/>
    <property type="molecule type" value="Genomic_DNA"/>
</dbReference>
<dbReference type="InterPro" id="IPR002762">
    <property type="entry name" value="CbiX-like"/>
</dbReference>
<evidence type="ECO:0000313" key="3">
    <source>
        <dbReference type="EMBL" id="ASM78527.1"/>
    </source>
</evidence>
<reference evidence="3 4" key="1">
    <citation type="submission" date="2017-07" db="EMBL/GenBank/DDBJ databases">
        <title>Complete Genome Sequence of the cosmetic ferment Vitreoscilla filiformis (ATCC15551).</title>
        <authorList>
            <person name="Contreras S."/>
            <person name="Sagory-Zalkind P."/>
            <person name="Blanquart H."/>
            <person name="Iltis A."/>
            <person name="Morand S.C."/>
        </authorList>
    </citation>
    <scope>NUCLEOTIDE SEQUENCE [LARGE SCALE GENOMIC DNA]</scope>
    <source>
        <strain evidence="3 4">ATCC 15551</strain>
    </source>
</reference>
<evidence type="ECO:0000256" key="1">
    <source>
        <dbReference type="ARBA" id="ARBA00022723"/>
    </source>
</evidence>
<dbReference type="CDD" id="cd03416">
    <property type="entry name" value="CbiX_SirB_N"/>
    <property type="match status" value="1"/>
</dbReference>
<dbReference type="AlphaFoldDB" id="A0A221KI53"/>
<accession>A0A221KI53</accession>
<keyword evidence="2" id="KW-0456">Lyase</keyword>
<gene>
    <name evidence="3" type="ORF">VITFI_CDS2750</name>
</gene>
<protein>
    <submittedName>
        <fullName evidence="3">Cobalamin biosynthesis protein CbiX</fullName>
    </submittedName>
</protein>
<proteinExistence type="predicted"/>
<dbReference type="Gene3D" id="3.40.50.1400">
    <property type="match status" value="1"/>
</dbReference>
<dbReference type="GO" id="GO:0016829">
    <property type="term" value="F:lyase activity"/>
    <property type="evidence" value="ECO:0007669"/>
    <property type="project" value="UniProtKB-KW"/>
</dbReference>
<keyword evidence="1" id="KW-0479">Metal-binding</keyword>
<dbReference type="Pfam" id="PF01903">
    <property type="entry name" value="CbiX"/>
    <property type="match status" value="1"/>
</dbReference>
<dbReference type="SUPFAM" id="SSF53800">
    <property type="entry name" value="Chelatase"/>
    <property type="match status" value="1"/>
</dbReference>
<sequence>MGCVDFFHGFCMQGLILFAHGARDARWAQPFERAAARLRTLAADTHAPAPRVALAYLEFLAPDLAGCAAELIAQGCTRIEVLPVFLGAGGHVRKDLPAQLEALRAAHPHVGFTLHRAAGESPWLEDAIARWALEAVNFEGPAA</sequence>
<dbReference type="GO" id="GO:0046872">
    <property type="term" value="F:metal ion binding"/>
    <property type="evidence" value="ECO:0007669"/>
    <property type="project" value="UniProtKB-KW"/>
</dbReference>
<dbReference type="KEGG" id="vff:VITFI_CDS2750"/>
<dbReference type="PANTHER" id="PTHR33542">
    <property type="entry name" value="SIROHYDROCHLORIN FERROCHELATASE, CHLOROPLASTIC"/>
    <property type="match status" value="1"/>
</dbReference>
<evidence type="ECO:0000313" key="4">
    <source>
        <dbReference type="Proteomes" id="UP000199729"/>
    </source>
</evidence>
<name>A0A221KI53_VITFI</name>
<evidence type="ECO:0000256" key="2">
    <source>
        <dbReference type="ARBA" id="ARBA00023239"/>
    </source>
</evidence>